<dbReference type="OrthoDB" id="400179at2"/>
<dbReference type="EMBL" id="LR214972">
    <property type="protein sequence ID" value="VEU62467.1"/>
    <property type="molecule type" value="Genomic_DNA"/>
</dbReference>
<dbReference type="Proteomes" id="UP000289952">
    <property type="component" value="Chromosome"/>
</dbReference>
<keyword evidence="1" id="KW-0479">Metal-binding</keyword>
<reference evidence="3 4" key="1">
    <citation type="submission" date="2019-01" db="EMBL/GenBank/DDBJ databases">
        <authorList>
            <consortium name="Pathogen Informatics"/>
        </authorList>
    </citation>
    <scope>NUCLEOTIDE SEQUENCE [LARGE SCALE GENOMIC DNA]</scope>
    <source>
        <strain evidence="3 4">NCTC10118</strain>
    </source>
</reference>
<dbReference type="InterPro" id="IPR008007">
    <property type="entry name" value="Peptidase_M42"/>
</dbReference>
<evidence type="ECO:0000313" key="4">
    <source>
        <dbReference type="Proteomes" id="UP000289952"/>
    </source>
</evidence>
<name>A0A449AC82_9BACT</name>
<evidence type="ECO:0000313" key="3">
    <source>
        <dbReference type="EMBL" id="VEU62467.1"/>
    </source>
</evidence>
<evidence type="ECO:0000256" key="1">
    <source>
        <dbReference type="ARBA" id="ARBA00022723"/>
    </source>
</evidence>
<keyword evidence="3" id="KW-0645">Protease</keyword>
<dbReference type="Gene3D" id="3.40.630.10">
    <property type="entry name" value="Zn peptidases"/>
    <property type="match status" value="1"/>
</dbReference>
<sequence length="543" mass="63883">MITKILNKLSAHIKQFNKETNSDLKIILKGSVVFWLQQQAKENMPADLDVVLWSTSYETKLAFLQFLQTNEKIEIIKNDGNLFIFNLDSLTIEIILLEQLNLKFTTSSHWDGILLLKGKWLFAQKLLALPYIMSDYFPHDRDKKIRRTIEQLSKWKIVINVSELFNNETLDFLKHCLWNSFFIFYKYNYTEMLIFDYGKKDFYKNLTKDSEIVKIIVKFYEFFAHDQKIQRIVKIGEKILKNKEFINNFLLNNYYIPSLPGTEVNFLNKVFGIEKKNFKGFHLKENNTKEKKLFISHSDEAGGLLVGNNVYNLGTHNWISGEYDLYNLDGEYVKQVNGTAITSEVYSKEYKSKIASKQLEIDYDNYDNQILQVVSSQKPEFNDRYFITRNHDNRINALLLSLVEDSKISNLNYLITTREEVQLQSSKLKEVKDIICGKDYIYNLEVSKHQNWDNENLLIRVADFYTGINPKMLQHISKIFNQYALPFQYYFGAGSTDQTEFQFENSMTIAIPANEIHSYSSKIFHKNIFYMLFAIGILNEEFS</sequence>
<accession>A0A449AC82</accession>
<dbReference type="AlphaFoldDB" id="A0A449AC82"/>
<dbReference type="SUPFAM" id="SSF53187">
    <property type="entry name" value="Zn-dependent exopeptidases"/>
    <property type="match status" value="1"/>
</dbReference>
<organism evidence="3 4">
    <name type="scientific">Mycoplasmopsis bovirhinis</name>
    <dbReference type="NCBI Taxonomy" id="29553"/>
    <lineage>
        <taxon>Bacteria</taxon>
        <taxon>Bacillati</taxon>
        <taxon>Mycoplasmatota</taxon>
        <taxon>Mycoplasmoidales</taxon>
        <taxon>Metamycoplasmataceae</taxon>
        <taxon>Mycoplasmopsis</taxon>
    </lineage>
</organism>
<dbReference type="GO" id="GO:0046872">
    <property type="term" value="F:metal ion binding"/>
    <property type="evidence" value="ECO:0007669"/>
    <property type="project" value="UniProtKB-KW"/>
</dbReference>
<dbReference type="Pfam" id="PF05343">
    <property type="entry name" value="Peptidase_M42"/>
    <property type="match status" value="1"/>
</dbReference>
<evidence type="ECO:0000256" key="2">
    <source>
        <dbReference type="ARBA" id="ARBA00022801"/>
    </source>
</evidence>
<keyword evidence="3" id="KW-0031">Aminopeptidase</keyword>
<dbReference type="RefSeq" id="WP_129620842.1">
    <property type="nucleotide sequence ID" value="NZ_LR214972.1"/>
</dbReference>
<dbReference type="GO" id="GO:0004177">
    <property type="term" value="F:aminopeptidase activity"/>
    <property type="evidence" value="ECO:0007669"/>
    <property type="project" value="UniProtKB-KW"/>
</dbReference>
<gene>
    <name evidence="3" type="ORF">NCTC10118_00024</name>
</gene>
<keyword evidence="4" id="KW-1185">Reference proteome</keyword>
<proteinExistence type="predicted"/>
<keyword evidence="2" id="KW-0378">Hydrolase</keyword>
<protein>
    <submittedName>
        <fullName evidence="3">M42 glutamyl aminopeptidase</fullName>
    </submittedName>
</protein>